<accession>A0A8D8LQ05</accession>
<proteinExistence type="predicted"/>
<dbReference type="EMBL" id="HBUF01030733">
    <property type="protein sequence ID" value="CAG6614596.1"/>
    <property type="molecule type" value="Transcribed_RNA"/>
</dbReference>
<organism evidence="2">
    <name type="scientific">Cacopsylla melanoneura</name>
    <dbReference type="NCBI Taxonomy" id="428564"/>
    <lineage>
        <taxon>Eukaryota</taxon>
        <taxon>Metazoa</taxon>
        <taxon>Ecdysozoa</taxon>
        <taxon>Arthropoda</taxon>
        <taxon>Hexapoda</taxon>
        <taxon>Insecta</taxon>
        <taxon>Pterygota</taxon>
        <taxon>Neoptera</taxon>
        <taxon>Paraneoptera</taxon>
        <taxon>Hemiptera</taxon>
        <taxon>Sternorrhyncha</taxon>
        <taxon>Psylloidea</taxon>
        <taxon>Psyllidae</taxon>
        <taxon>Psyllinae</taxon>
        <taxon>Cacopsylla</taxon>
    </lineage>
</organism>
<reference evidence="2" key="1">
    <citation type="submission" date="2021-05" db="EMBL/GenBank/DDBJ databases">
        <authorList>
            <person name="Alioto T."/>
            <person name="Alioto T."/>
            <person name="Gomez Garrido J."/>
        </authorList>
    </citation>
    <scope>NUCLEOTIDE SEQUENCE</scope>
</reference>
<evidence type="ECO:0000256" key="1">
    <source>
        <dbReference type="SAM" id="MobiDB-lite"/>
    </source>
</evidence>
<protein>
    <submittedName>
        <fullName evidence="2">Uncharacterized protein</fullName>
    </submittedName>
</protein>
<name>A0A8D8LQ05_9HEMI</name>
<evidence type="ECO:0000313" key="2">
    <source>
        <dbReference type="EMBL" id="CAG6614594.1"/>
    </source>
</evidence>
<dbReference type="AlphaFoldDB" id="A0A8D8LQ05"/>
<sequence length="100" mass="12494">MKTNLPKCKGKLQKLTSELTLKRLRREIIPWKTQRKRRSQHGLKNLRVRRREYPSLNQSQRQRQKVHQSQKQMVRKHHYHQTYHPLKKYPHQNLFQRNHL</sequence>
<dbReference type="EMBL" id="HBUF01030732">
    <property type="protein sequence ID" value="CAG6614594.1"/>
    <property type="molecule type" value="Transcribed_RNA"/>
</dbReference>
<feature type="region of interest" description="Disordered" evidence="1">
    <location>
        <begin position="52"/>
        <end position="100"/>
    </location>
</feature>
<feature type="compositionally biased region" description="Basic residues" evidence="1">
    <location>
        <begin position="62"/>
        <end position="90"/>
    </location>
</feature>